<protein>
    <recommendedName>
        <fullName evidence="1">F-box domain-containing protein</fullName>
    </recommendedName>
</protein>
<proteinExistence type="predicted"/>
<dbReference type="GeneID" id="108018044"/>
<keyword evidence="2" id="KW-1185">Reference proteome</keyword>
<feature type="domain" description="F-box" evidence="1">
    <location>
        <begin position="22"/>
        <end position="54"/>
    </location>
</feature>
<dbReference type="InterPro" id="IPR032675">
    <property type="entry name" value="LRR_dom_sf"/>
</dbReference>
<sequence length="456" mass="52801">MAEPDAYGSPQDLLSQQETSPILALNDDCLERVLQKLGLQDQLRFARTCLRFRSVYKMATPRLHKSVNSNELDKCSAWEIRDFFMLSGAHVRGIKVRHMKKQLAEMAKEKCINLRTLHLMFCRNIQFTKSIIDNACHLEALEICCSSLRDEDISVFQNLNYLKVFKLSESLITGSTFYKLPTSIEVLKLDCQYLEVDYLPKICKRLTKLRSLDLLRVEMNDEVFKTMVMENSCPLLEALRFTMTLSRNSEYVAQLPSLKELRIFSASVDCYGLNLLRSHKRQLYNRLLNEVIDGLVEYKCEKLDHLTIRSRLTKEQLIQVGKLSALRVLSLTWVDVDCTPIAKLKMLEKIVFMEPCVNYSMVLHLFHACPKLHFLGLNVTCVNAMLIHGISDRVSQEMTNNNMQRKLPIELGFFTSNEKIMMFICNNPEAVPKNIIKLKGYNDCSFWRVGRFDYDS</sequence>
<evidence type="ECO:0000313" key="3">
    <source>
        <dbReference type="RefSeq" id="XP_036669770.2"/>
    </source>
</evidence>
<reference evidence="3" key="1">
    <citation type="submission" date="2025-08" db="UniProtKB">
        <authorList>
            <consortium name="RefSeq"/>
        </authorList>
    </citation>
    <scope>IDENTIFICATION</scope>
</reference>
<dbReference type="InterPro" id="IPR001810">
    <property type="entry name" value="F-box_dom"/>
</dbReference>
<dbReference type="RefSeq" id="XP_036669770.2">
    <property type="nucleotide sequence ID" value="XM_036813875.3"/>
</dbReference>
<gene>
    <name evidence="3" type="primary">LOC108018044</name>
</gene>
<evidence type="ECO:0000259" key="1">
    <source>
        <dbReference type="Pfam" id="PF00646"/>
    </source>
</evidence>
<accession>A0AB40A1J1</accession>
<name>A0AB40A1J1_DROSZ</name>
<dbReference type="Proteomes" id="UP001652628">
    <property type="component" value="Chromosome 2R"/>
</dbReference>
<dbReference type="SUPFAM" id="SSF81383">
    <property type="entry name" value="F-box domain"/>
    <property type="match status" value="1"/>
</dbReference>
<dbReference type="Gene3D" id="3.80.10.10">
    <property type="entry name" value="Ribonuclease Inhibitor"/>
    <property type="match status" value="1"/>
</dbReference>
<dbReference type="InterPro" id="IPR036047">
    <property type="entry name" value="F-box-like_dom_sf"/>
</dbReference>
<evidence type="ECO:0000313" key="2">
    <source>
        <dbReference type="Proteomes" id="UP001652628"/>
    </source>
</evidence>
<dbReference type="SUPFAM" id="SSF52047">
    <property type="entry name" value="RNI-like"/>
    <property type="match status" value="1"/>
</dbReference>
<organism evidence="2 3">
    <name type="scientific">Drosophila suzukii</name>
    <name type="common">Spotted-wing drosophila fruit fly</name>
    <dbReference type="NCBI Taxonomy" id="28584"/>
    <lineage>
        <taxon>Eukaryota</taxon>
        <taxon>Metazoa</taxon>
        <taxon>Ecdysozoa</taxon>
        <taxon>Arthropoda</taxon>
        <taxon>Hexapoda</taxon>
        <taxon>Insecta</taxon>
        <taxon>Pterygota</taxon>
        <taxon>Neoptera</taxon>
        <taxon>Endopterygota</taxon>
        <taxon>Diptera</taxon>
        <taxon>Brachycera</taxon>
        <taxon>Muscomorpha</taxon>
        <taxon>Ephydroidea</taxon>
        <taxon>Drosophilidae</taxon>
        <taxon>Drosophila</taxon>
        <taxon>Sophophora</taxon>
    </lineage>
</organism>
<dbReference type="Pfam" id="PF00646">
    <property type="entry name" value="F-box"/>
    <property type="match status" value="1"/>
</dbReference>